<dbReference type="STRING" id="582667.SAMN05192568_10918"/>
<dbReference type="EMBL" id="FOTK01000091">
    <property type="protein sequence ID" value="SFM98022.1"/>
    <property type="molecule type" value="Genomic_DNA"/>
</dbReference>
<name>A0A1I4VA06_9HYPH</name>
<protein>
    <submittedName>
        <fullName evidence="2">DNA binding domain-containing protein, excisionase family</fullName>
    </submittedName>
</protein>
<accession>A0A1I4VA06</accession>
<sequence>MTANERGQTGAKTISVEEAGRWLGVSRNTAYEAAGRGEIPTIKIGRLLRVPVAPFERMLGLSANSAEAA</sequence>
<dbReference type="NCBIfam" id="TIGR01764">
    <property type="entry name" value="excise"/>
    <property type="match status" value="1"/>
</dbReference>
<dbReference type="GO" id="GO:0003677">
    <property type="term" value="F:DNA binding"/>
    <property type="evidence" value="ECO:0007669"/>
    <property type="project" value="InterPro"/>
</dbReference>
<reference evidence="3" key="1">
    <citation type="submission" date="2016-10" db="EMBL/GenBank/DDBJ databases">
        <authorList>
            <person name="Varghese N."/>
            <person name="Submissions S."/>
        </authorList>
    </citation>
    <scope>NUCLEOTIDE SEQUENCE [LARGE SCALE GENOMIC DNA]</scope>
    <source>
        <strain evidence="3">BL36</strain>
    </source>
</reference>
<feature type="domain" description="Helix-turn-helix" evidence="1">
    <location>
        <begin position="15"/>
        <end position="58"/>
    </location>
</feature>
<dbReference type="Proteomes" id="UP000199048">
    <property type="component" value="Unassembled WGS sequence"/>
</dbReference>
<dbReference type="InterPro" id="IPR010093">
    <property type="entry name" value="SinI_DNA-bd"/>
</dbReference>
<dbReference type="InterPro" id="IPR041657">
    <property type="entry name" value="HTH_17"/>
</dbReference>
<evidence type="ECO:0000259" key="1">
    <source>
        <dbReference type="Pfam" id="PF12728"/>
    </source>
</evidence>
<dbReference type="Pfam" id="PF12728">
    <property type="entry name" value="HTH_17"/>
    <property type="match status" value="1"/>
</dbReference>
<organism evidence="2 3">
    <name type="scientific">Methylobacterium pseudosasicola</name>
    <dbReference type="NCBI Taxonomy" id="582667"/>
    <lineage>
        <taxon>Bacteria</taxon>
        <taxon>Pseudomonadati</taxon>
        <taxon>Pseudomonadota</taxon>
        <taxon>Alphaproteobacteria</taxon>
        <taxon>Hyphomicrobiales</taxon>
        <taxon>Methylobacteriaceae</taxon>
        <taxon>Methylobacterium</taxon>
    </lineage>
</organism>
<dbReference type="OrthoDB" id="4954032at2"/>
<evidence type="ECO:0000313" key="3">
    <source>
        <dbReference type="Proteomes" id="UP000199048"/>
    </source>
</evidence>
<evidence type="ECO:0000313" key="2">
    <source>
        <dbReference type="EMBL" id="SFM98022.1"/>
    </source>
</evidence>
<proteinExistence type="predicted"/>
<gene>
    <name evidence="2" type="ORF">SAMN05192568_10918</name>
</gene>
<dbReference type="AlphaFoldDB" id="A0A1I4VA06"/>
<keyword evidence="3" id="KW-1185">Reference proteome</keyword>